<accession>A0ABS7PMC4</accession>
<evidence type="ECO:0000256" key="4">
    <source>
        <dbReference type="SAM" id="MobiDB-lite"/>
    </source>
</evidence>
<dbReference type="PRINTS" id="PR00038">
    <property type="entry name" value="HTHLUXR"/>
</dbReference>
<keyword evidence="2" id="KW-0238">DNA-binding</keyword>
<dbReference type="SUPFAM" id="SSF46894">
    <property type="entry name" value="C-terminal effector domain of the bipartite response regulators"/>
    <property type="match status" value="1"/>
</dbReference>
<dbReference type="InterPro" id="IPR016032">
    <property type="entry name" value="Sig_transdc_resp-reg_C-effctor"/>
</dbReference>
<organism evidence="6 7">
    <name type="scientific">Sphingomonas colocasiae</name>
    <dbReference type="NCBI Taxonomy" id="1848973"/>
    <lineage>
        <taxon>Bacteria</taxon>
        <taxon>Pseudomonadati</taxon>
        <taxon>Pseudomonadota</taxon>
        <taxon>Alphaproteobacteria</taxon>
        <taxon>Sphingomonadales</taxon>
        <taxon>Sphingomonadaceae</taxon>
        <taxon>Sphingomonas</taxon>
    </lineage>
</organism>
<keyword evidence="3" id="KW-0804">Transcription</keyword>
<keyword evidence="7" id="KW-1185">Reference proteome</keyword>
<dbReference type="Proteomes" id="UP000706039">
    <property type="component" value="Unassembled WGS sequence"/>
</dbReference>
<dbReference type="EMBL" id="JAINVV010000004">
    <property type="protein sequence ID" value="MBY8822426.1"/>
    <property type="molecule type" value="Genomic_DNA"/>
</dbReference>
<dbReference type="PROSITE" id="PS50043">
    <property type="entry name" value="HTH_LUXR_2"/>
    <property type="match status" value="1"/>
</dbReference>
<protein>
    <submittedName>
        <fullName evidence="6">LuxR C-terminal-related transcriptional regulator</fullName>
    </submittedName>
</protein>
<dbReference type="RefSeq" id="WP_222989509.1">
    <property type="nucleotide sequence ID" value="NZ_JAINVV010000004.1"/>
</dbReference>
<feature type="region of interest" description="Disordered" evidence="4">
    <location>
        <begin position="176"/>
        <end position="197"/>
    </location>
</feature>
<dbReference type="InterPro" id="IPR000792">
    <property type="entry name" value="Tscrpt_reg_LuxR_C"/>
</dbReference>
<gene>
    <name evidence="6" type="ORF">K7G82_08995</name>
</gene>
<sequence>MAIRPIGRAAIHDECPDWRGNRPPGGALSPRSAWLAHLQRHQTCRRYLVPRFLRNLCASESSHEFHERSQNRGTRQGGNPMMQMSKIERLQKGPHSPSKLKSAFDLNSFWDSFVEIIDTAIPYEACELFFDFDGFQPRRALYHSRKAGHSGYRPPVSLSIAAPYLQRNPREKLYSYSQIARTDPEAPQRRDEQKRKSHEWKDFVQSAFWRDGELEAVISIGWDSLDKTLPERAMDLLRGLYFDVETALRRLRMLDHERLKYGALEQVMLDMPIPVMLIDGDGELLFCNARARAANARWNAALPRAAEPLPASLRGMIEDRRSGDDPAWVGQIRHPGLENFWIRVGVSWGTPSIRSSPCYVVTFVEQDDICAEGKTHLPDKVDQSISALQSLSPRERHVAILISQGLRNAEIAQKLVRSRRTIEFQVASIFRKLNISNRVQLVRLMSV</sequence>
<feature type="compositionally biased region" description="Basic and acidic residues" evidence="4">
    <location>
        <begin position="182"/>
        <end position="197"/>
    </location>
</feature>
<dbReference type="PANTHER" id="PTHR44688">
    <property type="entry name" value="DNA-BINDING TRANSCRIPTIONAL ACTIVATOR DEVR_DOSR"/>
    <property type="match status" value="1"/>
</dbReference>
<dbReference type="PROSITE" id="PS00622">
    <property type="entry name" value="HTH_LUXR_1"/>
    <property type="match status" value="1"/>
</dbReference>
<evidence type="ECO:0000313" key="7">
    <source>
        <dbReference type="Proteomes" id="UP000706039"/>
    </source>
</evidence>
<evidence type="ECO:0000256" key="2">
    <source>
        <dbReference type="ARBA" id="ARBA00023125"/>
    </source>
</evidence>
<name>A0ABS7PMC4_9SPHN</name>
<dbReference type="Gene3D" id="1.10.10.10">
    <property type="entry name" value="Winged helix-like DNA-binding domain superfamily/Winged helix DNA-binding domain"/>
    <property type="match status" value="1"/>
</dbReference>
<evidence type="ECO:0000313" key="6">
    <source>
        <dbReference type="EMBL" id="MBY8822426.1"/>
    </source>
</evidence>
<dbReference type="SMART" id="SM00421">
    <property type="entry name" value="HTH_LUXR"/>
    <property type="match status" value="1"/>
</dbReference>
<dbReference type="Pfam" id="PF00196">
    <property type="entry name" value="GerE"/>
    <property type="match status" value="1"/>
</dbReference>
<proteinExistence type="predicted"/>
<comment type="caution">
    <text evidence="6">The sequence shown here is derived from an EMBL/GenBank/DDBJ whole genome shotgun (WGS) entry which is preliminary data.</text>
</comment>
<dbReference type="PANTHER" id="PTHR44688:SF16">
    <property type="entry name" value="DNA-BINDING TRANSCRIPTIONAL ACTIVATOR DEVR_DOSR"/>
    <property type="match status" value="1"/>
</dbReference>
<dbReference type="CDD" id="cd06170">
    <property type="entry name" value="LuxR_C_like"/>
    <property type="match status" value="1"/>
</dbReference>
<dbReference type="InterPro" id="IPR036388">
    <property type="entry name" value="WH-like_DNA-bd_sf"/>
</dbReference>
<feature type="domain" description="HTH luxR-type" evidence="5">
    <location>
        <begin position="384"/>
        <end position="447"/>
    </location>
</feature>
<evidence type="ECO:0000256" key="3">
    <source>
        <dbReference type="ARBA" id="ARBA00023163"/>
    </source>
</evidence>
<reference evidence="6 7" key="1">
    <citation type="submission" date="2021-08" db="EMBL/GenBank/DDBJ databases">
        <authorList>
            <person name="Tuo L."/>
        </authorList>
    </citation>
    <scope>NUCLEOTIDE SEQUENCE [LARGE SCALE GENOMIC DNA]</scope>
    <source>
        <strain evidence="6 7">JCM 31229</strain>
    </source>
</reference>
<keyword evidence="1" id="KW-0805">Transcription regulation</keyword>
<evidence type="ECO:0000259" key="5">
    <source>
        <dbReference type="PROSITE" id="PS50043"/>
    </source>
</evidence>
<evidence type="ECO:0000256" key="1">
    <source>
        <dbReference type="ARBA" id="ARBA00023015"/>
    </source>
</evidence>